<dbReference type="OrthoDB" id="339325at2759"/>
<protein>
    <submittedName>
        <fullName evidence="4">Uncharacterized protein</fullName>
    </submittedName>
</protein>
<evidence type="ECO:0000256" key="1">
    <source>
        <dbReference type="ARBA" id="ARBA00022737"/>
    </source>
</evidence>
<dbReference type="PROSITE" id="PS50088">
    <property type="entry name" value="ANK_REPEAT"/>
    <property type="match status" value="2"/>
</dbReference>
<keyword evidence="1" id="KW-0677">Repeat</keyword>
<dbReference type="Proteomes" id="UP000233556">
    <property type="component" value="Unassembled WGS sequence"/>
</dbReference>
<proteinExistence type="predicted"/>
<gene>
    <name evidence="4" type="ORF">llap_17699</name>
</gene>
<feature type="repeat" description="ANK" evidence="3">
    <location>
        <begin position="108"/>
        <end position="140"/>
    </location>
</feature>
<reference evidence="5" key="1">
    <citation type="submission" date="2017-11" db="EMBL/GenBank/DDBJ databases">
        <authorList>
            <person name="Lima N.C."/>
            <person name="Parody-Merino A.M."/>
            <person name="Battley P.F."/>
            <person name="Fidler A.E."/>
            <person name="Prosdocimi F."/>
        </authorList>
    </citation>
    <scope>NUCLEOTIDE SEQUENCE [LARGE SCALE GENOMIC DNA]</scope>
</reference>
<dbReference type="SMART" id="SM00248">
    <property type="entry name" value="ANK"/>
    <property type="match status" value="2"/>
</dbReference>
<dbReference type="PROSITE" id="PS50297">
    <property type="entry name" value="ANK_REP_REGION"/>
    <property type="match status" value="2"/>
</dbReference>
<evidence type="ECO:0000256" key="2">
    <source>
        <dbReference type="ARBA" id="ARBA00023043"/>
    </source>
</evidence>
<feature type="repeat" description="ANK" evidence="3">
    <location>
        <begin position="141"/>
        <end position="173"/>
    </location>
</feature>
<dbReference type="PANTHER" id="PTHR24198:SF165">
    <property type="entry name" value="ANKYRIN REPEAT-CONTAINING PROTEIN-RELATED"/>
    <property type="match status" value="1"/>
</dbReference>
<dbReference type="Gene3D" id="1.25.40.20">
    <property type="entry name" value="Ankyrin repeat-containing domain"/>
    <property type="match status" value="1"/>
</dbReference>
<dbReference type="Pfam" id="PF12796">
    <property type="entry name" value="Ank_2"/>
    <property type="match status" value="1"/>
</dbReference>
<dbReference type="Pfam" id="PF00023">
    <property type="entry name" value="Ank"/>
    <property type="match status" value="1"/>
</dbReference>
<evidence type="ECO:0000313" key="4">
    <source>
        <dbReference type="EMBL" id="PKU31997.1"/>
    </source>
</evidence>
<dbReference type="PANTHER" id="PTHR24198">
    <property type="entry name" value="ANKYRIN REPEAT AND PROTEIN KINASE DOMAIN-CONTAINING PROTEIN"/>
    <property type="match status" value="1"/>
</dbReference>
<dbReference type="PRINTS" id="PR01415">
    <property type="entry name" value="ANKYRIN"/>
</dbReference>
<keyword evidence="2 3" id="KW-0040">ANK repeat</keyword>
<dbReference type="EMBL" id="KZ511954">
    <property type="protein sequence ID" value="PKU31997.1"/>
    <property type="molecule type" value="Genomic_DNA"/>
</dbReference>
<keyword evidence="5" id="KW-1185">Reference proteome</keyword>
<evidence type="ECO:0000313" key="5">
    <source>
        <dbReference type="Proteomes" id="UP000233556"/>
    </source>
</evidence>
<dbReference type="InterPro" id="IPR036770">
    <property type="entry name" value="Ankyrin_rpt-contain_sf"/>
</dbReference>
<dbReference type="AlphaFoldDB" id="A0A2I0TDW1"/>
<dbReference type="SUPFAM" id="SSF48403">
    <property type="entry name" value="Ankyrin repeat"/>
    <property type="match status" value="1"/>
</dbReference>
<sequence>MLWGCKYLHERWDTPSQSQEVQLQALLSQQLLKAQAMKEKADLSYLTIKGHIVKAVQSLLKYILGFMCKSVQIMDELVLCRELSQERNKSHIRTLMLKGLRPSRLTRNGFTALHLAAYKDNAELLTALLHGGADIQQVGYGALTALHIATIAGHHKAVDILLQHGAYVNVQDAVFFTPLHIAAYYGHEQCLSDSKV</sequence>
<organism evidence="4 5">
    <name type="scientific">Limosa lapponica baueri</name>
    <dbReference type="NCBI Taxonomy" id="1758121"/>
    <lineage>
        <taxon>Eukaryota</taxon>
        <taxon>Metazoa</taxon>
        <taxon>Chordata</taxon>
        <taxon>Craniata</taxon>
        <taxon>Vertebrata</taxon>
        <taxon>Euteleostomi</taxon>
        <taxon>Archelosauria</taxon>
        <taxon>Archosauria</taxon>
        <taxon>Dinosauria</taxon>
        <taxon>Saurischia</taxon>
        <taxon>Theropoda</taxon>
        <taxon>Coelurosauria</taxon>
        <taxon>Aves</taxon>
        <taxon>Neognathae</taxon>
        <taxon>Neoaves</taxon>
        <taxon>Charadriiformes</taxon>
        <taxon>Scolopacidae</taxon>
        <taxon>Limosa</taxon>
    </lineage>
</organism>
<name>A0A2I0TDW1_LIMLA</name>
<reference evidence="5" key="2">
    <citation type="submission" date="2017-12" db="EMBL/GenBank/DDBJ databases">
        <title>Genome sequence of the Bar-tailed Godwit (Limosa lapponica baueri).</title>
        <authorList>
            <person name="Lima N.C.B."/>
            <person name="Parody-Merino A.M."/>
            <person name="Battley P.F."/>
            <person name="Fidler A.E."/>
            <person name="Prosdocimi F."/>
        </authorList>
    </citation>
    <scope>NUCLEOTIDE SEQUENCE [LARGE SCALE GENOMIC DNA]</scope>
</reference>
<dbReference type="InterPro" id="IPR002110">
    <property type="entry name" value="Ankyrin_rpt"/>
</dbReference>
<accession>A0A2I0TDW1</accession>
<evidence type="ECO:0000256" key="3">
    <source>
        <dbReference type="PROSITE-ProRule" id="PRU00023"/>
    </source>
</evidence>